<protein>
    <recommendedName>
        <fullName evidence="4">DUF1109 domain-containing protein</fullName>
    </recommendedName>
</protein>
<feature type="transmembrane region" description="Helical" evidence="1">
    <location>
        <begin position="192"/>
        <end position="209"/>
    </location>
</feature>
<keyword evidence="1" id="KW-0472">Membrane</keyword>
<organism evidence="2 3">
    <name type="scientific">Altererythrobacter xiamenensis</name>
    <dbReference type="NCBI Taxonomy" id="1316679"/>
    <lineage>
        <taxon>Bacteria</taxon>
        <taxon>Pseudomonadati</taxon>
        <taxon>Pseudomonadota</taxon>
        <taxon>Alphaproteobacteria</taxon>
        <taxon>Sphingomonadales</taxon>
        <taxon>Erythrobacteraceae</taxon>
        <taxon>Altererythrobacter</taxon>
    </lineage>
</organism>
<keyword evidence="1" id="KW-0812">Transmembrane</keyword>
<feature type="transmembrane region" description="Helical" evidence="1">
    <location>
        <begin position="62"/>
        <end position="86"/>
    </location>
</feature>
<feature type="transmembrane region" description="Helical" evidence="1">
    <location>
        <begin position="98"/>
        <end position="116"/>
    </location>
</feature>
<evidence type="ECO:0000256" key="1">
    <source>
        <dbReference type="SAM" id="Phobius"/>
    </source>
</evidence>
<sequence>MTMNTNREAMIAQMTEELAPVRPFNPMRGALMVGLAALVTVLAVEFVEGLWRGILAGEAAPFFWVANGLLLVLGIASAVAVIAMSSPRVGGRNESPKWASAMTGVLPVAALVSVLPHADESASLVDPYAFHCVTSAMASSLLAGAALVIWLRRGAPVSAALAGWYTGLAAGALGAVAYGLSCPLDTVTHLGIWHVVPVAAAAIAGRLIVPHLIRW</sequence>
<proteinExistence type="predicted"/>
<evidence type="ECO:0000313" key="2">
    <source>
        <dbReference type="EMBL" id="SMQ69565.1"/>
    </source>
</evidence>
<dbReference type="Proteomes" id="UP000194420">
    <property type="component" value="Unassembled WGS sequence"/>
</dbReference>
<dbReference type="Pfam" id="PF06532">
    <property type="entry name" value="NrsF"/>
    <property type="match status" value="1"/>
</dbReference>
<dbReference type="AlphaFoldDB" id="A0A1Y6F3Y0"/>
<dbReference type="InterPro" id="IPR009495">
    <property type="entry name" value="NrsF"/>
</dbReference>
<name>A0A1Y6F3Y0_9SPHN</name>
<keyword evidence="1" id="KW-1133">Transmembrane helix</keyword>
<reference evidence="3" key="1">
    <citation type="submission" date="2017-04" db="EMBL/GenBank/DDBJ databases">
        <authorList>
            <person name="Varghese N."/>
            <person name="Submissions S."/>
        </authorList>
    </citation>
    <scope>NUCLEOTIDE SEQUENCE [LARGE SCALE GENOMIC DNA]</scope>
</reference>
<accession>A0A1Y6F3Y0</accession>
<evidence type="ECO:0008006" key="4">
    <source>
        <dbReference type="Google" id="ProtNLM"/>
    </source>
</evidence>
<dbReference type="EMBL" id="FXWG01000002">
    <property type="protein sequence ID" value="SMQ69565.1"/>
    <property type="molecule type" value="Genomic_DNA"/>
</dbReference>
<feature type="transmembrane region" description="Helical" evidence="1">
    <location>
        <begin position="128"/>
        <end position="150"/>
    </location>
</feature>
<dbReference type="OrthoDB" id="7390889at2"/>
<keyword evidence="3" id="KW-1185">Reference proteome</keyword>
<feature type="transmembrane region" description="Helical" evidence="1">
    <location>
        <begin position="162"/>
        <end position="180"/>
    </location>
</feature>
<gene>
    <name evidence="2" type="ORF">SAMN06297468_1749</name>
</gene>
<evidence type="ECO:0000313" key="3">
    <source>
        <dbReference type="Proteomes" id="UP000194420"/>
    </source>
</evidence>